<comment type="similarity">
    <text evidence="2">Belongs to the TIC214 family.</text>
</comment>
<proteinExistence type="inferred from homology"/>
<dbReference type="EMBL" id="MF372930">
    <property type="protein sequence ID" value="AWS06637.1"/>
    <property type="molecule type" value="Genomic_DNA"/>
</dbReference>
<evidence type="ECO:0000256" key="1">
    <source>
        <dbReference type="ARBA" id="ARBA00004446"/>
    </source>
</evidence>
<feature type="transmembrane region" description="Helical" evidence="9">
    <location>
        <begin position="133"/>
        <end position="156"/>
    </location>
</feature>
<keyword evidence="10" id="KW-0934">Plastid</keyword>
<feature type="transmembrane region" description="Helical" evidence="9">
    <location>
        <begin position="1039"/>
        <end position="1059"/>
    </location>
</feature>
<feature type="transmembrane region" description="Helical" evidence="9">
    <location>
        <begin position="982"/>
        <end position="1001"/>
    </location>
</feature>
<feature type="transmembrane region" description="Helical" evidence="9">
    <location>
        <begin position="825"/>
        <end position="846"/>
    </location>
</feature>
<reference evidence="10" key="1">
    <citation type="submission" date="2017-06" db="EMBL/GenBank/DDBJ databases">
        <title>The plastome of Mitrastemon kanehirai.</title>
        <authorList>
            <person name="Shyu S.-Y."/>
            <person name="Hu J.-M."/>
        </authorList>
    </citation>
    <scope>NUCLEOTIDE SEQUENCE</scope>
</reference>
<dbReference type="GO" id="GO:0015031">
    <property type="term" value="P:protein transport"/>
    <property type="evidence" value="ECO:0007669"/>
    <property type="project" value="UniProtKB-KW"/>
</dbReference>
<evidence type="ECO:0000256" key="5">
    <source>
        <dbReference type="ARBA" id="ARBA00022692"/>
    </source>
</evidence>
<sequence>MLITLSKKIINSIFVIGLYFGLITTISVEPAYIFILQAQVEEKKAHEKRIAAITGFILGQLIILFSIYYTPLYLIFYQPHTITIMVLPYWLFIFFKKNPKKEKSFKGFLLKKSNNKLINNTNYFRDFTIIFTFINNFIFQILNNFILPSSVFFRLLNIYMFRFKNNDKFLFLTSTFLAWLIIYIFILKYTEIALNFIFKKKNISNINKISSKFILNLFKYFFFKIRNFFFKYLVKVGLIKLNPILFNRLKKLKWKNLTHKYFIINLKMSVTQIFNIILFILCLFNLGRMPFPILTRKFILTIPKKEKKIENIYNLNSEKISLTLDESILEFIKNYLKKKINLNNDREEYLRKLFNEKKSIFFYKIPNPSLSIYLLNRIRPYWFEKPLVILLFNYNRWNQPLRYINILDDEINKQTNAIKKEVSQYFFNTCQSYGKKRISFTFPPSLKKFNQIIVKVFDFKIDFTQDDTEWILKNNNKFEIFKAKIKIKIEKLDESLLLLKLNKFPQNLKLLETILIIILEKKKQLCKNKRKKKYLPIIYDPLFSLFCGSHRRIITDVYPVSKELYYYSNNIYKKKFNKFNKIYKKLYQEQETFNLKIIMQKILMLIINFPAIELTEKIKIEKVKKKIPLWPYKLIEDIDMNLIEKDEREARHLFLRQLRTRKLKSVIGFTGKSDIDNENTSNSSENSEQTTIITPRYFEKSDFRRGLIKGSIRVKRRKTVTFKNIQINVHSPIFLDRIRKWPLFRFFDIIYNYFKKYINFFVNIKSLKKKNNIYKKKLHYEKFKKLYKEKSRLKIAEAWNGIIFGQIVRGVMLITQLFLRKYIKLYFFIIIKNIIRIFFFESTEWYEDLKRLKKEIYIKCTYEGIPLSEEENSQNLLIKGFQIKILSPFQLKIGQKKKFQYVFLTVWGGEAKHPFGPNRKRQSTFKSIFQPIFKKLKSKKDKYIYNIYIFFYLKKNYFNYIINKLLNTYLNTYLHKNYKDIININIIISFKNCIYILRNIIYLKINILSKKIYIFFYLNIINCKVNLHKYKYIKNIKKLIYNIYINIYIIYFKSIYLNLLNIFNNIYVIIYNISKVKVSKNKNVIIIKQKRRRIDDVTDDVIKDISKIKNINFKLRTYKIKKKKKKYKFYFDKFIKFIFDFKLKNKIFFFYQNIKLYIKFNIKTLKKKTRFIRNFKLIKKLIIKNIFIFIIKACKIYIKISKVNNKNKYKPCNFDLSYVTQAYVFYKLAQTEINNISKNELRFILKYKGTSFYIKNSIKKKLKFYYQYNLYQIKKLKSKFNKYSLLKLNLLKKQIKIKKSYRYNFLCYKYINFENYKNNNLLKKQINSNYDYNILSDLILKKKIYELKPYFIPNMKFFYEKEIKINVKTEDTEKESKLSNSFNQYKLKIYEKIFKNLKIYSLIFQSRQNTKKIILSSILRDEFNLNIIGSGENVLKIELIERGIVNIDNFSKYLQESGYSIMYQTVKISLYLKKKSKNYFFSLIIENILLYNRRREFRILSCFTFTLKKKNNNFNNYINYNYNNDYDKKEALLRSFLWPNYRLEDLACINRYWFNTSKGIHLSMLNVCMYMCI</sequence>
<feature type="transmembrane region" description="Helical" evidence="9">
    <location>
        <begin position="50"/>
        <end position="69"/>
    </location>
</feature>
<evidence type="ECO:0000256" key="6">
    <source>
        <dbReference type="ARBA" id="ARBA00022927"/>
    </source>
</evidence>
<keyword evidence="7 9" id="KW-1133">Transmembrane helix</keyword>
<feature type="transmembrane region" description="Helical" evidence="9">
    <location>
        <begin position="75"/>
        <end position="95"/>
    </location>
</feature>
<keyword evidence="5 9" id="KW-0812">Transmembrane</keyword>
<comment type="subcellular location">
    <subcellularLocation>
        <location evidence="1">Plastid membrane</location>
        <topology evidence="1">Multi-pass membrane protein</topology>
    </subcellularLocation>
</comment>
<geneLocation type="plastid" evidence="10"/>
<keyword evidence="9" id="KW-0472">Membrane</keyword>
<dbReference type="GO" id="GO:0042170">
    <property type="term" value="C:plastid membrane"/>
    <property type="evidence" value="ECO:0007669"/>
    <property type="project" value="UniProtKB-SubCell"/>
</dbReference>
<dbReference type="Pfam" id="PF05758">
    <property type="entry name" value="Ycf1"/>
    <property type="match status" value="2"/>
</dbReference>
<dbReference type="PANTHER" id="PTHR33163">
    <property type="entry name" value="PROTEIN TIC 214-RELATED"/>
    <property type="match status" value="1"/>
</dbReference>
<evidence type="ECO:0000256" key="3">
    <source>
        <dbReference type="ARBA" id="ARBA00011510"/>
    </source>
</evidence>
<accession>A0A4Y1MD74</accession>
<feature type="transmembrane region" description="Helical" evidence="9">
    <location>
        <begin position="266"/>
        <end position="287"/>
    </location>
</feature>
<feature type="transmembrane region" description="Helical" evidence="9">
    <location>
        <begin position="12"/>
        <end position="38"/>
    </location>
</feature>
<dbReference type="PANTHER" id="PTHR33163:SF40">
    <property type="entry name" value="PROTEIN TIC 214"/>
    <property type="match status" value="1"/>
</dbReference>
<organism evidence="10">
    <name type="scientific">Mitrastemon kanehirai</name>
    <dbReference type="NCBI Taxonomy" id="1358725"/>
    <lineage>
        <taxon>Eukaryota</taxon>
        <taxon>Viridiplantae</taxon>
        <taxon>Streptophyta</taxon>
        <taxon>Embryophyta</taxon>
        <taxon>Tracheophyta</taxon>
        <taxon>Spermatophyta</taxon>
        <taxon>Magnoliopsida</taxon>
        <taxon>eudicotyledons</taxon>
        <taxon>Gunneridae</taxon>
        <taxon>Pentapetalae</taxon>
        <taxon>asterids</taxon>
        <taxon>Ericales</taxon>
        <taxon>Mitrastemonaceae</taxon>
        <taxon>Mitrastemon</taxon>
    </lineage>
</organism>
<keyword evidence="6" id="KW-0653">Protein transport</keyword>
<comment type="subunit">
    <text evidence="3">Part of the Tic complex.</text>
</comment>
<protein>
    <recommendedName>
        <fullName evidence="4">Protein TIC 214</fullName>
    </recommendedName>
    <alternativeName>
        <fullName evidence="8">Translocon at the inner envelope membrane of chloroplasts 214</fullName>
    </alternativeName>
</protein>
<feature type="transmembrane region" description="Helical" evidence="9">
    <location>
        <begin position="943"/>
        <end position="962"/>
    </location>
</feature>
<feature type="transmembrane region" description="Helical" evidence="9">
    <location>
        <begin position="176"/>
        <end position="198"/>
    </location>
</feature>
<evidence type="ECO:0000313" key="10">
    <source>
        <dbReference type="EMBL" id="AWS06637.1"/>
    </source>
</evidence>
<evidence type="ECO:0000256" key="9">
    <source>
        <dbReference type="SAM" id="Phobius"/>
    </source>
</evidence>
<gene>
    <name evidence="10" type="primary">ycf1</name>
</gene>
<name>A0A4Y1MD74_9ERIC</name>
<evidence type="ECO:0000256" key="4">
    <source>
        <dbReference type="ARBA" id="ARBA00016640"/>
    </source>
</evidence>
<keyword evidence="6" id="KW-0813">Transport</keyword>
<dbReference type="InterPro" id="IPR008896">
    <property type="entry name" value="TIC214"/>
</dbReference>
<evidence type="ECO:0000256" key="2">
    <source>
        <dbReference type="ARBA" id="ARBA00009956"/>
    </source>
</evidence>
<evidence type="ECO:0000256" key="8">
    <source>
        <dbReference type="ARBA" id="ARBA00029978"/>
    </source>
</evidence>
<evidence type="ECO:0000256" key="7">
    <source>
        <dbReference type="ARBA" id="ARBA00022989"/>
    </source>
</evidence>